<protein>
    <recommendedName>
        <fullName evidence="2">histidine kinase</fullName>
        <ecNumber evidence="2">2.7.13.3</ecNumber>
    </recommendedName>
</protein>
<keyword evidence="4" id="KW-0808">Transferase</keyword>
<comment type="caution">
    <text evidence="8">The sequence shown here is derived from an EMBL/GenBank/DDBJ whole genome shotgun (WGS) entry which is preliminary data.</text>
</comment>
<dbReference type="SUPFAM" id="SSF47384">
    <property type="entry name" value="Homodimeric domain of signal transducing histidine kinase"/>
    <property type="match status" value="1"/>
</dbReference>
<keyword evidence="6" id="KW-0902">Two-component regulatory system</keyword>
<dbReference type="STRING" id="1503.CLPU_28c00040"/>
<evidence type="ECO:0000256" key="1">
    <source>
        <dbReference type="ARBA" id="ARBA00000085"/>
    </source>
</evidence>
<dbReference type="Proteomes" id="UP000037267">
    <property type="component" value="Unassembled WGS sequence"/>
</dbReference>
<dbReference type="InterPro" id="IPR036097">
    <property type="entry name" value="HisK_dim/P_sf"/>
</dbReference>
<evidence type="ECO:0000313" key="8">
    <source>
        <dbReference type="EMBL" id="KNF07052.1"/>
    </source>
</evidence>
<dbReference type="RefSeq" id="WP_050378938.1">
    <property type="nucleotide sequence ID" value="NZ_LGSS01000028.1"/>
</dbReference>
<dbReference type="SMART" id="SM00388">
    <property type="entry name" value="HisKA"/>
    <property type="match status" value="1"/>
</dbReference>
<evidence type="ECO:0000259" key="7">
    <source>
        <dbReference type="SMART" id="SM00388"/>
    </source>
</evidence>
<name>A0A0L0W6E8_GOTPU</name>
<dbReference type="CDD" id="cd00082">
    <property type="entry name" value="HisKA"/>
    <property type="match status" value="1"/>
</dbReference>
<feature type="domain" description="Signal transduction histidine kinase dimerisation/phosphoacceptor" evidence="7">
    <location>
        <begin position="33"/>
        <end position="100"/>
    </location>
</feature>
<keyword evidence="5 8" id="KW-0418">Kinase</keyword>
<evidence type="ECO:0000256" key="6">
    <source>
        <dbReference type="ARBA" id="ARBA00023012"/>
    </source>
</evidence>
<keyword evidence="9" id="KW-1185">Reference proteome</keyword>
<accession>A0A0L0W6E8</accession>
<dbReference type="EC" id="2.7.13.3" evidence="2"/>
<sequence>MLSGLVFRSILSIIAGYFLAKKSLAPIKESIKQQKQFVSDASHELRTPLSIIQSRVELLLKHPYKKIEEKVDSISVVLNECRGMAKLLNDMLILAKSDSNKLAIEKGEFSLKKLLTEIVDSYSEIVKQVIGKYNKII</sequence>
<evidence type="ECO:0000256" key="4">
    <source>
        <dbReference type="ARBA" id="ARBA00022679"/>
    </source>
</evidence>
<dbReference type="Pfam" id="PF00512">
    <property type="entry name" value="HisKA"/>
    <property type="match status" value="1"/>
</dbReference>
<dbReference type="AlphaFoldDB" id="A0A0L0W6E8"/>
<dbReference type="EMBL" id="LGSS01000028">
    <property type="protein sequence ID" value="KNF07052.1"/>
    <property type="molecule type" value="Genomic_DNA"/>
</dbReference>
<gene>
    <name evidence="8" type="ORF">CLPU_28c00040</name>
</gene>
<comment type="catalytic activity">
    <reaction evidence="1">
        <text>ATP + protein L-histidine = ADP + protein N-phospho-L-histidine.</text>
        <dbReference type="EC" id="2.7.13.3"/>
    </reaction>
</comment>
<dbReference type="FunFam" id="1.10.287.130:FF:000001">
    <property type="entry name" value="Two-component sensor histidine kinase"/>
    <property type="match status" value="1"/>
</dbReference>
<evidence type="ECO:0000256" key="3">
    <source>
        <dbReference type="ARBA" id="ARBA00022553"/>
    </source>
</evidence>
<dbReference type="Gene3D" id="1.10.287.130">
    <property type="match status" value="1"/>
</dbReference>
<dbReference type="PANTHER" id="PTHR43711">
    <property type="entry name" value="TWO-COMPONENT HISTIDINE KINASE"/>
    <property type="match status" value="1"/>
</dbReference>
<organism evidence="8 9">
    <name type="scientific">Gottschalkia purinilytica</name>
    <name type="common">Clostridium purinilyticum</name>
    <dbReference type="NCBI Taxonomy" id="1503"/>
    <lineage>
        <taxon>Bacteria</taxon>
        <taxon>Bacillati</taxon>
        <taxon>Bacillota</taxon>
        <taxon>Tissierellia</taxon>
        <taxon>Tissierellales</taxon>
        <taxon>Gottschalkiaceae</taxon>
        <taxon>Gottschalkia</taxon>
    </lineage>
</organism>
<proteinExistence type="predicted"/>
<evidence type="ECO:0000256" key="2">
    <source>
        <dbReference type="ARBA" id="ARBA00012438"/>
    </source>
</evidence>
<evidence type="ECO:0000256" key="5">
    <source>
        <dbReference type="ARBA" id="ARBA00022777"/>
    </source>
</evidence>
<keyword evidence="3" id="KW-0597">Phosphoprotein</keyword>
<dbReference type="InterPro" id="IPR050736">
    <property type="entry name" value="Sensor_HK_Regulatory"/>
</dbReference>
<dbReference type="GO" id="GO:0000155">
    <property type="term" value="F:phosphorelay sensor kinase activity"/>
    <property type="evidence" value="ECO:0007669"/>
    <property type="project" value="InterPro"/>
</dbReference>
<dbReference type="InterPro" id="IPR003661">
    <property type="entry name" value="HisK_dim/P_dom"/>
</dbReference>
<dbReference type="PANTHER" id="PTHR43711:SF1">
    <property type="entry name" value="HISTIDINE KINASE 1"/>
    <property type="match status" value="1"/>
</dbReference>
<evidence type="ECO:0000313" key="9">
    <source>
        <dbReference type="Proteomes" id="UP000037267"/>
    </source>
</evidence>
<reference evidence="9" key="1">
    <citation type="submission" date="2015-07" db="EMBL/GenBank/DDBJ databases">
        <title>Draft genome sequence of the purine-degrading Gottschalkia purinilyticum DSM 1384 (formerly Clostridium purinilyticum).</title>
        <authorList>
            <person name="Poehlein A."/>
            <person name="Schiel-Bengelsdorf B."/>
            <person name="Bengelsdorf F.R."/>
            <person name="Daniel R."/>
            <person name="Duerre P."/>
        </authorList>
    </citation>
    <scope>NUCLEOTIDE SEQUENCE [LARGE SCALE GENOMIC DNA]</scope>
    <source>
        <strain evidence="9">DSM 1384</strain>
    </source>
</reference>